<dbReference type="FunFam" id="1.10.390.10:FF:000013">
    <property type="entry name" value="Aminopeptidase N"/>
    <property type="match status" value="1"/>
</dbReference>
<feature type="binding site" evidence="16">
    <location>
        <position position="347"/>
    </location>
    <ligand>
        <name>Zn(2+)</name>
        <dbReference type="ChEBI" id="CHEBI:29105"/>
        <note>catalytic</note>
    </ligand>
</feature>
<evidence type="ECO:0000256" key="12">
    <source>
        <dbReference type="ARBA" id="ARBA00023136"/>
    </source>
</evidence>
<dbReference type="InterPro" id="IPR042097">
    <property type="entry name" value="Aminopeptidase_N-like_N_sf"/>
</dbReference>
<protein>
    <recommendedName>
        <fullName evidence="18">Aminopeptidase</fullName>
        <ecNumber evidence="18">3.4.11.-</ecNumber>
    </recommendedName>
</protein>
<keyword evidence="8 19" id="KW-0732">Signal</keyword>
<dbReference type="SUPFAM" id="SSF55486">
    <property type="entry name" value="Metalloproteases ('zincins'), catalytic domain"/>
    <property type="match status" value="1"/>
</dbReference>
<feature type="active site" description="Proton acceptor" evidence="15">
    <location>
        <position position="344"/>
    </location>
</feature>
<keyword evidence="13" id="KW-0325">Glycoprotein</keyword>
<dbReference type="Pfam" id="PF01433">
    <property type="entry name" value="Peptidase_M1"/>
    <property type="match status" value="1"/>
</dbReference>
<keyword evidence="11 18" id="KW-0482">Metalloprotease</keyword>
<evidence type="ECO:0000313" key="23">
    <source>
        <dbReference type="EMBL" id="JAV08784.1"/>
    </source>
</evidence>
<dbReference type="GO" id="GO:0070006">
    <property type="term" value="F:metalloaminopeptidase activity"/>
    <property type="evidence" value="ECO:0007669"/>
    <property type="project" value="TreeGrafter"/>
</dbReference>
<dbReference type="GO" id="GO:0006508">
    <property type="term" value="P:proteolysis"/>
    <property type="evidence" value="ECO:0007669"/>
    <property type="project" value="UniProtKB-KW"/>
</dbReference>
<keyword evidence="7 16" id="KW-0479">Metal-binding</keyword>
<keyword evidence="14" id="KW-0449">Lipoprotein</keyword>
<evidence type="ECO:0000256" key="3">
    <source>
        <dbReference type="ARBA" id="ARBA00022438"/>
    </source>
</evidence>
<dbReference type="CDD" id="cd09601">
    <property type="entry name" value="M1_APN-Q_like"/>
    <property type="match status" value="1"/>
</dbReference>
<dbReference type="InterPro" id="IPR024571">
    <property type="entry name" value="ERAP1-like_C_dom"/>
</dbReference>
<dbReference type="GO" id="GO:0005886">
    <property type="term" value="C:plasma membrane"/>
    <property type="evidence" value="ECO:0007669"/>
    <property type="project" value="UniProtKB-SubCell"/>
</dbReference>
<evidence type="ECO:0000256" key="16">
    <source>
        <dbReference type="PIRSR" id="PIRSR634016-3"/>
    </source>
</evidence>
<dbReference type="GO" id="GO:0098552">
    <property type="term" value="C:side of membrane"/>
    <property type="evidence" value="ECO:0007669"/>
    <property type="project" value="UniProtKB-KW"/>
</dbReference>
<keyword evidence="18" id="KW-0812">Transmembrane</keyword>
<dbReference type="InterPro" id="IPR034016">
    <property type="entry name" value="M1_APN-typ"/>
</dbReference>
<dbReference type="FunFam" id="2.60.40.1730:FF:000013">
    <property type="entry name" value="Aminopeptidase"/>
    <property type="match status" value="1"/>
</dbReference>
<dbReference type="InterPro" id="IPR045357">
    <property type="entry name" value="Aminopeptidase_N-like_N"/>
</dbReference>
<feature type="chain" id="PRO_5012363364" description="Aminopeptidase" evidence="19">
    <location>
        <begin position="21"/>
        <end position="941"/>
    </location>
</feature>
<evidence type="ECO:0000256" key="4">
    <source>
        <dbReference type="ARBA" id="ARBA00022475"/>
    </source>
</evidence>
<keyword evidence="5" id="KW-0336">GPI-anchor</keyword>
<dbReference type="InterPro" id="IPR050344">
    <property type="entry name" value="Peptidase_M1_aminopeptidases"/>
</dbReference>
<keyword evidence="4" id="KW-1003">Cell membrane</keyword>
<dbReference type="GO" id="GO:0043171">
    <property type="term" value="P:peptide catabolic process"/>
    <property type="evidence" value="ECO:0007669"/>
    <property type="project" value="TreeGrafter"/>
</dbReference>
<feature type="site" description="Transition state stabilizer" evidence="17">
    <location>
        <position position="429"/>
    </location>
</feature>
<evidence type="ECO:0000259" key="20">
    <source>
        <dbReference type="Pfam" id="PF01433"/>
    </source>
</evidence>
<evidence type="ECO:0000256" key="11">
    <source>
        <dbReference type="ARBA" id="ARBA00023049"/>
    </source>
</evidence>
<feature type="transmembrane region" description="Helical" evidence="18">
    <location>
        <begin position="921"/>
        <end position="939"/>
    </location>
</feature>
<evidence type="ECO:0000256" key="7">
    <source>
        <dbReference type="ARBA" id="ARBA00022723"/>
    </source>
</evidence>
<dbReference type="GO" id="GO:0005615">
    <property type="term" value="C:extracellular space"/>
    <property type="evidence" value="ECO:0007669"/>
    <property type="project" value="TreeGrafter"/>
</dbReference>
<dbReference type="GO" id="GO:0005737">
    <property type="term" value="C:cytoplasm"/>
    <property type="evidence" value="ECO:0007669"/>
    <property type="project" value="TreeGrafter"/>
</dbReference>
<evidence type="ECO:0000256" key="15">
    <source>
        <dbReference type="PIRSR" id="PIRSR634016-1"/>
    </source>
</evidence>
<accession>A0A1L8DQZ0</accession>
<feature type="binding site" evidence="16">
    <location>
        <position position="366"/>
    </location>
    <ligand>
        <name>Zn(2+)</name>
        <dbReference type="ChEBI" id="CHEBI:29105"/>
        <note>catalytic</note>
    </ligand>
</feature>
<keyword evidence="3 18" id="KW-0031">Aminopeptidase</keyword>
<sequence>MLKLGLIACLLVGLYTTSRASPIFEIKSNAMIAEDDEVSYRLPNNTHPIHYDLRLTTRIHAADFTYTGSVTIQISVIEPTNVITMHSRDITVQSVVVRAQGCTQNLYVSNAYDPDTEFLTITTSSQLAVGAYDVIIEFQGIHSRAVTYGWYAAAYTNDAGNTMWFAVTDFEAPDARQAFPCYDSPEKKAVFKVTITYDPSYDAISNMPVANTVSNTDGTVTTSFDETPIMSTYLVAFAVSDYDKRCGRDNKNRDHCLYARPNAMGLTPWSLDTAIKGVQALDDTYGVIYPLPKLDQIAIPDVYFGSGAMENWGLVTYRESRLLLNESWYNYREKDSIGTVILHEFAHQWFGDLVSPMWWTYLWLNEGFATLYEYYGTDIVYPDMRLMDLMVYETVQGIMARDGVVGARPMTHYVETRANVRGLFDYISYQKAGTVLRMMMYAVSDRTWHKGLKYYLEAKAYQNAVAEDLFAGIQTAVTEDSALPSGLTVLNIMNSWTLVGGFPIVTVTFSGNDAFTLAQKAFINNNPNMPASNWYIPITYSTGNQPNFGQTTAQSWFRGDASSLQVTVSGWNSGEDWLILNNQQTSYYRVNYPMDNWLKIADELNNGTYTSIHLLNRAQLLDDSLDLAAYDVLDYDIPLRISYYLRNETDYIPFASWSAGFGTFFDKVIMSDHSEKINNYVLEIIDKFYEAYGAVATPQDVYFTILARTLAINWACRVGHEKCHEETAKEMSEHINNDKAIPLDYNTVLPCAGLRGGSDAAYVAYLMRLTTTTTGRSTIINNLICTQQHSQLDILLEIALTAPTLTQLTPAECSSIILGVARQNMHGYEMVLDFLHDHQFILKLRFTYLQIQNIFRSLSQVTYSDTSIERLQALFKTYESHLGATFEQEFATIIEGNLNWMHNVAEPALDKMRYYVGSGSSYIFLSVTAIFFAVISFLIQQ</sequence>
<dbReference type="PANTHER" id="PTHR11533:SF290">
    <property type="entry name" value="AMINOPEPTIDASE"/>
    <property type="match status" value="1"/>
</dbReference>
<feature type="domain" description="Peptidase M1 membrane alanine aminopeptidase" evidence="20">
    <location>
        <begin position="269"/>
        <end position="496"/>
    </location>
</feature>
<dbReference type="SUPFAM" id="SSF63737">
    <property type="entry name" value="Leukotriene A4 hydrolase N-terminal domain"/>
    <property type="match status" value="1"/>
</dbReference>
<proteinExistence type="inferred from homology"/>
<comment type="subcellular location">
    <subcellularLocation>
        <location evidence="1">Cell membrane</location>
        <topology evidence="1">Lipid-anchor</topology>
        <topology evidence="1">GPI-anchor</topology>
    </subcellularLocation>
</comment>
<dbReference type="AlphaFoldDB" id="A0A1L8DQZ0"/>
<dbReference type="PANTHER" id="PTHR11533">
    <property type="entry name" value="PROTEASE M1 ZINC METALLOPROTEASE"/>
    <property type="match status" value="1"/>
</dbReference>
<evidence type="ECO:0000256" key="14">
    <source>
        <dbReference type="ARBA" id="ARBA00023288"/>
    </source>
</evidence>
<evidence type="ECO:0000259" key="22">
    <source>
        <dbReference type="Pfam" id="PF17900"/>
    </source>
</evidence>
<dbReference type="Gene3D" id="1.25.50.20">
    <property type="match status" value="1"/>
</dbReference>
<evidence type="ECO:0000256" key="6">
    <source>
        <dbReference type="ARBA" id="ARBA00022670"/>
    </source>
</evidence>
<name>A0A1L8DQZ0_9DIPT</name>
<dbReference type="InterPro" id="IPR027268">
    <property type="entry name" value="Peptidase_M4/M1_CTD_sf"/>
</dbReference>
<reference evidence="23" key="1">
    <citation type="submission" date="2016-12" db="EMBL/GenBank/DDBJ databases">
        <title>An insight into the sialome and mialome of the sand fly, Nyssomyia neivai.</title>
        <authorList>
            <person name="Sebastian V."/>
            <person name="Goulart T.M."/>
            <person name="Oliveira W."/>
            <person name="Calvo E."/>
            <person name="Oliveira L.F."/>
            <person name="Pinto M.C."/>
            <person name="Rosselino A.M."/>
            <person name="Ribeiro J.M."/>
        </authorList>
    </citation>
    <scope>NUCLEOTIDE SEQUENCE</scope>
</reference>
<keyword evidence="10 16" id="KW-0862">Zinc</keyword>
<keyword evidence="12 18" id="KW-0472">Membrane</keyword>
<organism evidence="23">
    <name type="scientific">Nyssomyia neivai</name>
    <dbReference type="NCBI Taxonomy" id="330878"/>
    <lineage>
        <taxon>Eukaryota</taxon>
        <taxon>Metazoa</taxon>
        <taxon>Ecdysozoa</taxon>
        <taxon>Arthropoda</taxon>
        <taxon>Hexapoda</taxon>
        <taxon>Insecta</taxon>
        <taxon>Pterygota</taxon>
        <taxon>Neoptera</taxon>
        <taxon>Endopterygota</taxon>
        <taxon>Diptera</taxon>
        <taxon>Nematocera</taxon>
        <taxon>Psychodoidea</taxon>
        <taxon>Psychodidae</taxon>
        <taxon>Nyssomyia</taxon>
    </lineage>
</organism>
<evidence type="ECO:0000259" key="21">
    <source>
        <dbReference type="Pfam" id="PF11838"/>
    </source>
</evidence>
<comment type="cofactor">
    <cofactor evidence="16 18">
        <name>Zn(2+)</name>
        <dbReference type="ChEBI" id="CHEBI:29105"/>
    </cofactor>
    <text evidence="16 18">Binds 1 zinc ion per subunit.</text>
</comment>
<keyword evidence="18" id="KW-1133">Transmembrane helix</keyword>
<dbReference type="Gene3D" id="2.60.40.1910">
    <property type="match status" value="1"/>
</dbReference>
<dbReference type="Pfam" id="PF11838">
    <property type="entry name" value="ERAP1_C"/>
    <property type="match status" value="1"/>
</dbReference>
<evidence type="ECO:0000256" key="8">
    <source>
        <dbReference type="ARBA" id="ARBA00022729"/>
    </source>
</evidence>
<evidence type="ECO:0000256" key="18">
    <source>
        <dbReference type="RuleBase" id="RU364040"/>
    </source>
</evidence>
<evidence type="ECO:0000256" key="2">
    <source>
        <dbReference type="ARBA" id="ARBA00010136"/>
    </source>
</evidence>
<dbReference type="Pfam" id="PF17900">
    <property type="entry name" value="Peptidase_M1_N"/>
    <property type="match status" value="1"/>
</dbReference>
<dbReference type="EMBL" id="GFDF01005300">
    <property type="protein sequence ID" value="JAV08784.1"/>
    <property type="molecule type" value="Transcribed_RNA"/>
</dbReference>
<dbReference type="GO" id="GO:0042277">
    <property type="term" value="F:peptide binding"/>
    <property type="evidence" value="ECO:0007669"/>
    <property type="project" value="TreeGrafter"/>
</dbReference>
<evidence type="ECO:0000256" key="5">
    <source>
        <dbReference type="ARBA" id="ARBA00022622"/>
    </source>
</evidence>
<dbReference type="Gene3D" id="2.60.40.1730">
    <property type="entry name" value="tricorn interacting facor f3 domain"/>
    <property type="match status" value="1"/>
</dbReference>
<keyword evidence="6 18" id="KW-0645">Protease</keyword>
<evidence type="ECO:0000256" key="1">
    <source>
        <dbReference type="ARBA" id="ARBA00004609"/>
    </source>
</evidence>
<feature type="signal peptide" evidence="19">
    <location>
        <begin position="1"/>
        <end position="20"/>
    </location>
</feature>
<evidence type="ECO:0000256" key="10">
    <source>
        <dbReference type="ARBA" id="ARBA00022833"/>
    </source>
</evidence>
<dbReference type="FunFam" id="2.60.40.1910:FF:000008">
    <property type="entry name" value="Aminopeptidase"/>
    <property type="match status" value="1"/>
</dbReference>
<feature type="domain" description="Aminopeptidase N-like N-terminal" evidence="22">
    <location>
        <begin position="47"/>
        <end position="234"/>
    </location>
</feature>
<feature type="binding site" evidence="16">
    <location>
        <position position="343"/>
    </location>
    <ligand>
        <name>Zn(2+)</name>
        <dbReference type="ChEBI" id="CHEBI:29105"/>
        <note>catalytic</note>
    </ligand>
</feature>
<feature type="domain" description="ERAP1-like C-terminal" evidence="21">
    <location>
        <begin position="577"/>
        <end position="892"/>
    </location>
</feature>
<evidence type="ECO:0000256" key="19">
    <source>
        <dbReference type="SAM" id="SignalP"/>
    </source>
</evidence>
<evidence type="ECO:0000256" key="17">
    <source>
        <dbReference type="PIRSR" id="PIRSR634016-4"/>
    </source>
</evidence>
<dbReference type="InterPro" id="IPR014782">
    <property type="entry name" value="Peptidase_M1_dom"/>
</dbReference>
<dbReference type="Gene3D" id="1.10.390.10">
    <property type="entry name" value="Neutral Protease Domain 2"/>
    <property type="match status" value="1"/>
</dbReference>
<dbReference type="GO" id="GO:0008270">
    <property type="term" value="F:zinc ion binding"/>
    <property type="evidence" value="ECO:0007669"/>
    <property type="project" value="UniProtKB-UniRule"/>
</dbReference>
<evidence type="ECO:0000256" key="13">
    <source>
        <dbReference type="ARBA" id="ARBA00023180"/>
    </source>
</evidence>
<dbReference type="EC" id="3.4.11.-" evidence="18"/>
<dbReference type="InterPro" id="IPR001930">
    <property type="entry name" value="Peptidase_M1"/>
</dbReference>
<keyword evidence="9 18" id="KW-0378">Hydrolase</keyword>
<dbReference type="PRINTS" id="PR00756">
    <property type="entry name" value="ALADIPTASE"/>
</dbReference>
<comment type="similarity">
    <text evidence="2 18">Belongs to the peptidase M1 family.</text>
</comment>
<evidence type="ECO:0000256" key="9">
    <source>
        <dbReference type="ARBA" id="ARBA00022801"/>
    </source>
</evidence>